<dbReference type="EMBL" id="CDRZ01000282">
    <property type="protein sequence ID" value="CEO90370.1"/>
    <property type="molecule type" value="Genomic_DNA"/>
</dbReference>
<protein>
    <recommendedName>
        <fullName evidence="3">Sortase</fullName>
    </recommendedName>
</protein>
<gene>
    <name evidence="1" type="ORF">SSCH_810047</name>
</gene>
<dbReference type="SUPFAM" id="SSF63817">
    <property type="entry name" value="Sortase"/>
    <property type="match status" value="1"/>
</dbReference>
<dbReference type="Gene3D" id="2.40.260.10">
    <property type="entry name" value="Sortase"/>
    <property type="match status" value="1"/>
</dbReference>
<name>A0A0B7MK08_9FIRM</name>
<organism evidence="1 2">
    <name type="scientific">Syntrophaceticus schinkii</name>
    <dbReference type="NCBI Taxonomy" id="499207"/>
    <lineage>
        <taxon>Bacteria</taxon>
        <taxon>Bacillati</taxon>
        <taxon>Bacillota</taxon>
        <taxon>Clostridia</taxon>
        <taxon>Thermoanaerobacterales</taxon>
        <taxon>Thermoanaerobacterales Family III. Incertae Sedis</taxon>
        <taxon>Syntrophaceticus</taxon>
    </lineage>
</organism>
<reference evidence="2" key="1">
    <citation type="submission" date="2015-01" db="EMBL/GenBank/DDBJ databases">
        <authorList>
            <person name="Manzoor Shahid"/>
            <person name="Zubair Saima"/>
        </authorList>
    </citation>
    <scope>NUCLEOTIDE SEQUENCE [LARGE SCALE GENOMIC DNA]</scope>
    <source>
        <strain evidence="2">Sp3</strain>
    </source>
</reference>
<keyword evidence="2" id="KW-1185">Reference proteome</keyword>
<evidence type="ECO:0000313" key="2">
    <source>
        <dbReference type="Proteomes" id="UP000046155"/>
    </source>
</evidence>
<dbReference type="AlphaFoldDB" id="A0A0B7MK08"/>
<proteinExistence type="predicted"/>
<dbReference type="Proteomes" id="UP000046155">
    <property type="component" value="Unassembled WGS sequence"/>
</dbReference>
<dbReference type="InterPro" id="IPR023365">
    <property type="entry name" value="Sortase_dom-sf"/>
</dbReference>
<evidence type="ECO:0000313" key="1">
    <source>
        <dbReference type="EMBL" id="CEO90370.1"/>
    </source>
</evidence>
<accession>A0A0B7MK08</accession>
<sequence>MLDIAGTRLALFLLARDGEGAVTDSHRWHNLKYETDVKVTKDDKILTLVTCSYEFKNARLVIHAKRV</sequence>
<evidence type="ECO:0008006" key="3">
    <source>
        <dbReference type="Google" id="ProtNLM"/>
    </source>
</evidence>